<comment type="caution">
    <text evidence="2">The sequence shown here is derived from an EMBL/GenBank/DDBJ whole genome shotgun (WGS) entry which is preliminary data.</text>
</comment>
<accession>A0A3N1HHK8</accession>
<feature type="compositionally biased region" description="Gly residues" evidence="1">
    <location>
        <begin position="139"/>
        <end position="150"/>
    </location>
</feature>
<keyword evidence="3" id="KW-1185">Reference proteome</keyword>
<reference evidence="2 3" key="1">
    <citation type="submission" date="2018-11" db="EMBL/GenBank/DDBJ databases">
        <title>Sequencing the genomes of 1000 actinobacteria strains.</title>
        <authorList>
            <person name="Klenk H.-P."/>
        </authorList>
    </citation>
    <scope>NUCLEOTIDE SEQUENCE [LARGE SCALE GENOMIC DNA]</scope>
    <source>
        <strain evidence="2 3">DSM 44231</strain>
    </source>
</reference>
<dbReference type="AlphaFoldDB" id="A0A3N1HHK8"/>
<evidence type="ECO:0000313" key="3">
    <source>
        <dbReference type="Proteomes" id="UP000268727"/>
    </source>
</evidence>
<gene>
    <name evidence="2" type="ORF">EDD40_7474</name>
</gene>
<evidence type="ECO:0000313" key="2">
    <source>
        <dbReference type="EMBL" id="ROP41988.1"/>
    </source>
</evidence>
<proteinExistence type="predicted"/>
<dbReference type="EMBL" id="RJKM01000001">
    <property type="protein sequence ID" value="ROP41988.1"/>
    <property type="molecule type" value="Genomic_DNA"/>
</dbReference>
<protein>
    <submittedName>
        <fullName evidence="2">Uncharacterized protein</fullName>
    </submittedName>
</protein>
<feature type="region of interest" description="Disordered" evidence="1">
    <location>
        <begin position="139"/>
        <end position="179"/>
    </location>
</feature>
<name>A0A3N1HHK8_9PSEU</name>
<dbReference type="Proteomes" id="UP000268727">
    <property type="component" value="Unassembled WGS sequence"/>
</dbReference>
<sequence>MCGMATTALDPVAGIGAPPAPAAVPPPGGGAPSCAEPAEQVATALRHNDKTVVLGTGDRHRSALPACLAALRLGHPAASLPSTAEVRSARSAGAVRRRGGRFFALRGQTGATSRMAVLARTVPGERAVRHPWARCGAGPGVLPGGPGSGLRSGPAGHRAAAGGLDPVRPRVDGLRAALR</sequence>
<organism evidence="2 3">
    <name type="scientific">Saccharothrix texasensis</name>
    <dbReference type="NCBI Taxonomy" id="103734"/>
    <lineage>
        <taxon>Bacteria</taxon>
        <taxon>Bacillati</taxon>
        <taxon>Actinomycetota</taxon>
        <taxon>Actinomycetes</taxon>
        <taxon>Pseudonocardiales</taxon>
        <taxon>Pseudonocardiaceae</taxon>
        <taxon>Saccharothrix</taxon>
    </lineage>
</organism>
<evidence type="ECO:0000256" key="1">
    <source>
        <dbReference type="SAM" id="MobiDB-lite"/>
    </source>
</evidence>